<dbReference type="CDD" id="cd06558">
    <property type="entry name" value="crotonase-like"/>
    <property type="match status" value="1"/>
</dbReference>
<dbReference type="PANTHER" id="PTHR43684:SF1">
    <property type="entry name" value="ENOYL-COA DELTA ISOMERASE 2"/>
    <property type="match status" value="1"/>
</dbReference>
<organism evidence="4 5">
    <name type="scientific">Nocardioides potassii</name>
    <dbReference type="NCBI Taxonomy" id="2911371"/>
    <lineage>
        <taxon>Bacteria</taxon>
        <taxon>Bacillati</taxon>
        <taxon>Actinomycetota</taxon>
        <taxon>Actinomycetes</taxon>
        <taxon>Propionibacteriales</taxon>
        <taxon>Nocardioidaceae</taxon>
        <taxon>Nocardioides</taxon>
    </lineage>
</organism>
<keyword evidence="2" id="KW-0576">Peroxisome</keyword>
<sequence>MIRVLYELRGGAAHITLSDPDRGNALDAVVVDELHTAVRRARMDDVGVLVLRGAGHAFCVGGDVRAFHDAEDVDHTVENLAEALHRTISELHRMNAVVVTVVQGTAAGAGVALAAAGDLVLAGASARFTLAYTRLGLSPDGAAAC</sequence>
<dbReference type="InterPro" id="IPR001753">
    <property type="entry name" value="Enoyl-CoA_hydra/iso"/>
</dbReference>
<dbReference type="InterPro" id="IPR051053">
    <property type="entry name" value="ECH/Chromodomain_protein"/>
</dbReference>
<dbReference type="Proteomes" id="UP001201161">
    <property type="component" value="Unassembled WGS sequence"/>
</dbReference>
<keyword evidence="5" id="KW-1185">Reference proteome</keyword>
<name>A0ABS9H7R1_9ACTN</name>
<dbReference type="Pfam" id="PF00378">
    <property type="entry name" value="ECH_1"/>
    <property type="match status" value="1"/>
</dbReference>
<evidence type="ECO:0000256" key="2">
    <source>
        <dbReference type="ARBA" id="ARBA00023140"/>
    </source>
</evidence>
<proteinExistence type="predicted"/>
<keyword evidence="3" id="KW-0413">Isomerase</keyword>
<gene>
    <name evidence="4" type="ORF">L2K70_01885</name>
</gene>
<comment type="subcellular location">
    <subcellularLocation>
        <location evidence="1">Peroxisome</location>
    </subcellularLocation>
</comment>
<evidence type="ECO:0000313" key="4">
    <source>
        <dbReference type="EMBL" id="MCF6376348.1"/>
    </source>
</evidence>
<dbReference type="InterPro" id="IPR029045">
    <property type="entry name" value="ClpP/crotonase-like_dom_sf"/>
</dbReference>
<dbReference type="Gene3D" id="3.90.226.10">
    <property type="entry name" value="2-enoyl-CoA Hydratase, Chain A, domain 1"/>
    <property type="match status" value="1"/>
</dbReference>
<evidence type="ECO:0000256" key="1">
    <source>
        <dbReference type="ARBA" id="ARBA00004275"/>
    </source>
</evidence>
<dbReference type="EMBL" id="JAKJHZ010000003">
    <property type="protein sequence ID" value="MCF6376348.1"/>
    <property type="molecule type" value="Genomic_DNA"/>
</dbReference>
<evidence type="ECO:0000313" key="5">
    <source>
        <dbReference type="Proteomes" id="UP001201161"/>
    </source>
</evidence>
<accession>A0ABS9H7R1</accession>
<reference evidence="4 5" key="1">
    <citation type="submission" date="2022-01" db="EMBL/GenBank/DDBJ databases">
        <title>Nocardioides sp. nov., an actinomycete isolated from mining soil.</title>
        <authorList>
            <person name="Liu L."/>
        </authorList>
    </citation>
    <scope>NUCLEOTIDE SEQUENCE [LARGE SCALE GENOMIC DNA]</scope>
    <source>
        <strain evidence="4 5">KLBMP 9356</strain>
    </source>
</reference>
<comment type="caution">
    <text evidence="4">The sequence shown here is derived from an EMBL/GenBank/DDBJ whole genome shotgun (WGS) entry which is preliminary data.</text>
</comment>
<dbReference type="SUPFAM" id="SSF52096">
    <property type="entry name" value="ClpP/crotonase"/>
    <property type="match status" value="1"/>
</dbReference>
<protein>
    <submittedName>
        <fullName evidence="4">Enoyl-CoA hydratase/isomerase family protein</fullName>
    </submittedName>
</protein>
<dbReference type="PANTHER" id="PTHR43684">
    <property type="match status" value="1"/>
</dbReference>
<evidence type="ECO:0000256" key="3">
    <source>
        <dbReference type="ARBA" id="ARBA00023235"/>
    </source>
</evidence>